<evidence type="ECO:0000313" key="2">
    <source>
        <dbReference type="EMBL" id="GIH06953.1"/>
    </source>
</evidence>
<dbReference type="InterPro" id="IPR026367">
    <property type="entry name" value="FxsC_C"/>
</dbReference>
<dbReference type="SUPFAM" id="SSF52200">
    <property type="entry name" value="Toll/Interleukin receptor TIR domain"/>
    <property type="match status" value="1"/>
</dbReference>
<dbReference type="EMBL" id="BONY01000032">
    <property type="protein sequence ID" value="GIH06953.1"/>
    <property type="molecule type" value="Genomic_DNA"/>
</dbReference>
<dbReference type="NCBIfam" id="TIGR04276">
    <property type="entry name" value="FxsC_Cterm"/>
    <property type="match status" value="1"/>
</dbReference>
<dbReference type="GO" id="GO:0007165">
    <property type="term" value="P:signal transduction"/>
    <property type="evidence" value="ECO:0007669"/>
    <property type="project" value="InterPro"/>
</dbReference>
<gene>
    <name evidence="2" type="ORF">Rhe02_50200</name>
</gene>
<dbReference type="AlphaFoldDB" id="A0A8J3QC56"/>
<evidence type="ECO:0000313" key="3">
    <source>
        <dbReference type="Proteomes" id="UP000612899"/>
    </source>
</evidence>
<dbReference type="InterPro" id="IPR047603">
    <property type="entry name" value="FxsC_N"/>
</dbReference>
<evidence type="ECO:0000259" key="1">
    <source>
        <dbReference type="Pfam" id="PF13676"/>
    </source>
</evidence>
<keyword evidence="3" id="KW-1185">Reference proteome</keyword>
<feature type="domain" description="TIR" evidence="1">
    <location>
        <begin position="6"/>
        <end position="144"/>
    </location>
</feature>
<proteinExistence type="predicted"/>
<dbReference type="InterPro" id="IPR035897">
    <property type="entry name" value="Toll_tir_struct_dom_sf"/>
</dbReference>
<reference evidence="2" key="1">
    <citation type="submission" date="2021-01" db="EMBL/GenBank/DDBJ databases">
        <title>Whole genome shotgun sequence of Rhizocola hellebori NBRC 109834.</title>
        <authorList>
            <person name="Komaki H."/>
            <person name="Tamura T."/>
        </authorList>
    </citation>
    <scope>NUCLEOTIDE SEQUENCE</scope>
    <source>
        <strain evidence="2">NBRC 109834</strain>
    </source>
</reference>
<accession>A0A8J3QC56</accession>
<name>A0A8J3QC56_9ACTN</name>
<dbReference type="Proteomes" id="UP000612899">
    <property type="component" value="Unassembled WGS sequence"/>
</dbReference>
<protein>
    <recommendedName>
        <fullName evidence="1">TIR domain-containing protein</fullName>
    </recommendedName>
</protein>
<dbReference type="RefSeq" id="WP_203910764.1">
    <property type="nucleotide sequence ID" value="NZ_BONY01000032.1"/>
</dbReference>
<dbReference type="Gene3D" id="3.40.50.10140">
    <property type="entry name" value="Toll/interleukin-1 receptor homology (TIR) domain"/>
    <property type="match status" value="1"/>
</dbReference>
<sequence length="406" mass="45602">MPDCYFFLSYARGDDRQYIERLFTDLSAEVRSRAGLPANTTVGFLDVHVQVGATWSSTLMTALATCATFVALVSPRYLVSVPCGREWTIFESRLHAMHRRGKPPPPALLPLLWDPPDEIPRVIGDRQYQNRNMPEAYDRTGLRQIMRLQRHHDDYWVLLGELARQIVSIANHHPVPHGPDDVDYHQVQSAFTGAGADPTSSESQGEVHFIVAAPSRRDLDSAELADPPRDPQFYGEQANEWAPFRPGLDLPLAEYAQAIATERQFRTTVTDIAGISEWVKEASGHEGIVVLLVDPWSTKLTAHRHALYQMTLFGNDYEPIGAVMVPASHHDYQTHEYLDELIDSLRALLGWRGHGANFRSSVLSPQAFNADLQALLEAYRNHIFSTGSFIRRPPGRIGKRPILQGP</sequence>
<organism evidence="2 3">
    <name type="scientific">Rhizocola hellebori</name>
    <dbReference type="NCBI Taxonomy" id="1392758"/>
    <lineage>
        <taxon>Bacteria</taxon>
        <taxon>Bacillati</taxon>
        <taxon>Actinomycetota</taxon>
        <taxon>Actinomycetes</taxon>
        <taxon>Micromonosporales</taxon>
        <taxon>Micromonosporaceae</taxon>
        <taxon>Rhizocola</taxon>
    </lineage>
</organism>
<comment type="caution">
    <text evidence="2">The sequence shown here is derived from an EMBL/GenBank/DDBJ whole genome shotgun (WGS) entry which is preliminary data.</text>
</comment>
<dbReference type="Pfam" id="PF13676">
    <property type="entry name" value="TIR_2"/>
    <property type="match status" value="1"/>
</dbReference>
<dbReference type="NCBIfam" id="NF040588">
    <property type="entry name" value="FxsC_Nterm"/>
    <property type="match status" value="1"/>
</dbReference>
<dbReference type="InterPro" id="IPR000157">
    <property type="entry name" value="TIR_dom"/>
</dbReference>